<dbReference type="EMBL" id="MVDD01000002">
    <property type="protein sequence ID" value="PKQ64869.1"/>
    <property type="molecule type" value="Genomic_DNA"/>
</dbReference>
<dbReference type="InterPro" id="IPR052940">
    <property type="entry name" value="Carb_Esterase_6"/>
</dbReference>
<dbReference type="Pfam" id="PF03629">
    <property type="entry name" value="SASA"/>
    <property type="match status" value="1"/>
</dbReference>
<dbReference type="RefSeq" id="WP_101259966.1">
    <property type="nucleotide sequence ID" value="NZ_MVDD01000002.1"/>
</dbReference>
<keyword evidence="1" id="KW-0378">Hydrolase</keyword>
<organism evidence="3 4">
    <name type="scientific">Labilibaculum filiforme</name>
    <dbReference type="NCBI Taxonomy" id="1940526"/>
    <lineage>
        <taxon>Bacteria</taxon>
        <taxon>Pseudomonadati</taxon>
        <taxon>Bacteroidota</taxon>
        <taxon>Bacteroidia</taxon>
        <taxon>Marinilabiliales</taxon>
        <taxon>Marinifilaceae</taxon>
        <taxon>Labilibaculum</taxon>
    </lineage>
</organism>
<gene>
    <name evidence="3" type="ORF">BZG02_03175</name>
</gene>
<dbReference type="InterPro" id="IPR036514">
    <property type="entry name" value="SGNH_hydro_sf"/>
</dbReference>
<feature type="domain" description="Sialate O-acetylesterase" evidence="2">
    <location>
        <begin position="35"/>
        <end position="281"/>
    </location>
</feature>
<dbReference type="PANTHER" id="PTHR31988">
    <property type="entry name" value="ESTERASE, PUTATIVE (DUF303)-RELATED"/>
    <property type="match status" value="1"/>
</dbReference>
<dbReference type="AlphaFoldDB" id="A0A2N3I3J6"/>
<keyword evidence="4" id="KW-1185">Reference proteome</keyword>
<comment type="caution">
    <text evidence="3">The sequence shown here is derived from an EMBL/GenBank/DDBJ whole genome shotgun (WGS) entry which is preliminary data.</text>
</comment>
<sequence>MKKNTILMCCFILISLIGCKTTPSKSAEEMKKEKFQIYLCFGQSNMEGSATIEEQDKTVNPRFKMMPTMDCADFDRKQGQWYDAVPPLSQCWAGLSPADYFGRTMLEKLPEDITIGVISVAIGGCDIRLFDKNSYQDYTDIYPEAWFGDKIKAYGGNPYARLIEMAKLAQKEGVIKGILLHQGETNQDDEQWPNYVKTVYENMLADLSLDANDVPLLAGEVVGEDQEGVCASMNPIINTLPDFISTAHVISSKGCTVREDHVHFNAAGVRELGKRYAEKMLFLEGIK</sequence>
<evidence type="ECO:0000256" key="1">
    <source>
        <dbReference type="ARBA" id="ARBA00022801"/>
    </source>
</evidence>
<proteinExistence type="predicted"/>
<name>A0A2N3I3J6_9BACT</name>
<dbReference type="Proteomes" id="UP000233535">
    <property type="component" value="Unassembled WGS sequence"/>
</dbReference>
<evidence type="ECO:0000313" key="4">
    <source>
        <dbReference type="Proteomes" id="UP000233535"/>
    </source>
</evidence>
<dbReference type="PANTHER" id="PTHR31988:SF19">
    <property type="entry name" value="9-O-ACETYL-N-ACETYLNEURAMINIC ACID DEACETYLASE-RELATED"/>
    <property type="match status" value="1"/>
</dbReference>
<dbReference type="SUPFAM" id="SSF52266">
    <property type="entry name" value="SGNH hydrolase"/>
    <property type="match status" value="1"/>
</dbReference>
<evidence type="ECO:0000259" key="2">
    <source>
        <dbReference type="Pfam" id="PF03629"/>
    </source>
</evidence>
<dbReference type="PROSITE" id="PS51257">
    <property type="entry name" value="PROKAR_LIPOPROTEIN"/>
    <property type="match status" value="1"/>
</dbReference>
<reference evidence="3 4" key="1">
    <citation type="journal article" date="2017" name="Front. Microbiol.">
        <title>Labilibaculum manganireducens gen. nov., sp. nov. and Labilibaculum filiforme sp. nov., Novel Bacteroidetes Isolated from Subsurface Sediments of the Baltic Sea.</title>
        <authorList>
            <person name="Vandieken V."/>
            <person name="Marshall I.P."/>
            <person name="Niemann H."/>
            <person name="Engelen B."/>
            <person name="Cypionka H."/>
        </authorList>
    </citation>
    <scope>NUCLEOTIDE SEQUENCE [LARGE SCALE GENOMIC DNA]</scope>
    <source>
        <strain evidence="3 4">59.16B</strain>
    </source>
</reference>
<dbReference type="InterPro" id="IPR005181">
    <property type="entry name" value="SASA"/>
</dbReference>
<dbReference type="GO" id="GO:0016788">
    <property type="term" value="F:hydrolase activity, acting on ester bonds"/>
    <property type="evidence" value="ECO:0007669"/>
    <property type="project" value="UniProtKB-ARBA"/>
</dbReference>
<protein>
    <submittedName>
        <fullName evidence="3">Sialate O-acetylesterase</fullName>
    </submittedName>
</protein>
<dbReference type="Gene3D" id="3.40.50.1110">
    <property type="entry name" value="SGNH hydrolase"/>
    <property type="match status" value="1"/>
</dbReference>
<accession>A0A2N3I3J6</accession>
<dbReference type="OrthoDB" id="9803578at2"/>
<evidence type="ECO:0000313" key="3">
    <source>
        <dbReference type="EMBL" id="PKQ64869.1"/>
    </source>
</evidence>